<dbReference type="Proteomes" id="UP001433268">
    <property type="component" value="Unassembled WGS sequence"/>
</dbReference>
<dbReference type="RefSeq" id="XP_066675501.1">
    <property type="nucleotide sequence ID" value="XM_066805728.1"/>
</dbReference>
<accession>A0ABR1XDQ1</accession>
<organism evidence="1 2">
    <name type="scientific">Apiospora hydei</name>
    <dbReference type="NCBI Taxonomy" id="1337664"/>
    <lineage>
        <taxon>Eukaryota</taxon>
        <taxon>Fungi</taxon>
        <taxon>Dikarya</taxon>
        <taxon>Ascomycota</taxon>
        <taxon>Pezizomycotina</taxon>
        <taxon>Sordariomycetes</taxon>
        <taxon>Xylariomycetidae</taxon>
        <taxon>Amphisphaeriales</taxon>
        <taxon>Apiosporaceae</taxon>
        <taxon>Apiospora</taxon>
    </lineage>
</organism>
<proteinExistence type="predicted"/>
<reference evidence="1 2" key="1">
    <citation type="submission" date="2023-01" db="EMBL/GenBank/DDBJ databases">
        <title>Analysis of 21 Apiospora genomes using comparative genomics revels a genus with tremendous synthesis potential of carbohydrate active enzymes and secondary metabolites.</title>
        <authorList>
            <person name="Sorensen T."/>
        </authorList>
    </citation>
    <scope>NUCLEOTIDE SEQUENCE [LARGE SCALE GENOMIC DNA]</scope>
    <source>
        <strain evidence="1 2">CBS 114990</strain>
    </source>
</reference>
<keyword evidence="2" id="KW-1185">Reference proteome</keyword>
<name>A0ABR1XDQ1_9PEZI</name>
<evidence type="ECO:0000313" key="2">
    <source>
        <dbReference type="Proteomes" id="UP001433268"/>
    </source>
</evidence>
<protein>
    <submittedName>
        <fullName evidence="1">Uncharacterized protein</fullName>
    </submittedName>
</protein>
<sequence>MRKRKLDDTRLASDWPEMAQRRAVMTEPTSRPSILGQSAWPVELTSFPAFQASSIPVPYRKIGRRHVSGESRYPSEVCSSGAWMSCASDDDLVVGLFPVIAKSTGLQATTTPVFCVKKPRLRFVIFSFPISPAYATLNIALG</sequence>
<dbReference type="GeneID" id="92038788"/>
<dbReference type="EMBL" id="JAQQWN010000002">
    <property type="protein sequence ID" value="KAK8094728.1"/>
    <property type="molecule type" value="Genomic_DNA"/>
</dbReference>
<gene>
    <name evidence="1" type="ORF">PG997_001413</name>
</gene>
<comment type="caution">
    <text evidence="1">The sequence shown here is derived from an EMBL/GenBank/DDBJ whole genome shotgun (WGS) entry which is preliminary data.</text>
</comment>
<evidence type="ECO:0000313" key="1">
    <source>
        <dbReference type="EMBL" id="KAK8094728.1"/>
    </source>
</evidence>